<evidence type="ECO:0000259" key="3">
    <source>
        <dbReference type="PROSITE" id="PS50097"/>
    </source>
</evidence>
<evidence type="ECO:0000256" key="1">
    <source>
        <dbReference type="ARBA" id="ARBA00022441"/>
    </source>
</evidence>
<name>A0A9P5SS62_9FUNG</name>
<evidence type="ECO:0000313" key="5">
    <source>
        <dbReference type="Proteomes" id="UP000696485"/>
    </source>
</evidence>
<comment type="caution">
    <text evidence="4">The sequence shown here is derived from an EMBL/GenBank/DDBJ whole genome shotgun (WGS) entry which is preliminary data.</text>
</comment>
<organism evidence="4 5">
    <name type="scientific">Podila minutissima</name>
    <dbReference type="NCBI Taxonomy" id="64525"/>
    <lineage>
        <taxon>Eukaryota</taxon>
        <taxon>Fungi</taxon>
        <taxon>Fungi incertae sedis</taxon>
        <taxon>Mucoromycota</taxon>
        <taxon>Mortierellomycotina</taxon>
        <taxon>Mortierellomycetes</taxon>
        <taxon>Mortierellales</taxon>
        <taxon>Mortierellaceae</taxon>
        <taxon>Podila</taxon>
    </lineage>
</organism>
<dbReference type="PANTHER" id="PTHR46093">
    <property type="entry name" value="ACYL-COA-BINDING DOMAIN-CONTAINING PROTEIN 5"/>
    <property type="match status" value="1"/>
</dbReference>
<dbReference type="Gene3D" id="3.30.710.10">
    <property type="entry name" value="Potassium Channel Kv1.1, Chain A"/>
    <property type="match status" value="1"/>
</dbReference>
<dbReference type="SUPFAM" id="SSF117281">
    <property type="entry name" value="Kelch motif"/>
    <property type="match status" value="1"/>
</dbReference>
<evidence type="ECO:0000256" key="2">
    <source>
        <dbReference type="ARBA" id="ARBA00022737"/>
    </source>
</evidence>
<evidence type="ECO:0000313" key="4">
    <source>
        <dbReference type="EMBL" id="KAF9334820.1"/>
    </source>
</evidence>
<dbReference type="SUPFAM" id="SSF54695">
    <property type="entry name" value="POZ domain"/>
    <property type="match status" value="1"/>
</dbReference>
<protein>
    <recommendedName>
        <fullName evidence="3">BTB domain-containing protein</fullName>
    </recommendedName>
</protein>
<dbReference type="InterPro" id="IPR000210">
    <property type="entry name" value="BTB/POZ_dom"/>
</dbReference>
<dbReference type="Pfam" id="PF24681">
    <property type="entry name" value="Kelch_KLHDC2_KLHL20_DRC7"/>
    <property type="match status" value="2"/>
</dbReference>
<feature type="domain" description="BTB" evidence="3">
    <location>
        <begin position="363"/>
        <end position="431"/>
    </location>
</feature>
<dbReference type="SMART" id="SM00225">
    <property type="entry name" value="BTB"/>
    <property type="match status" value="1"/>
</dbReference>
<keyword evidence="5" id="KW-1185">Reference proteome</keyword>
<gene>
    <name evidence="4" type="ORF">BG006_001411</name>
</gene>
<keyword evidence="1" id="KW-0880">Kelch repeat</keyword>
<dbReference type="PANTHER" id="PTHR46093:SF18">
    <property type="entry name" value="FIBRONECTIN TYPE-III DOMAIN-CONTAINING PROTEIN"/>
    <property type="match status" value="1"/>
</dbReference>
<sequence>MIRSVKPCGTTGQNLVGLWRPSFTRVDQKLYLYGGGGHVTNDLHVLDLVTMNWDCVLAQDGVPPTKRYGHTAVLWDQYIIIFGGSNEYLEYRDDVIVFSLKTKVWSRPDIKGEVPARYLHSATVYKNKMYVYGGFAKDSKRTYVLEEMRMLNLETWTWSEAYQVPARYNHSASLIGNKLWIYAGKDEAGQTVSDLHSIDLNTLKVLPHIGITGKVVLLKSQHFSESIGNQLVVFGKYLNEFTGTSLYGLWIMDLEQLEWRKLDIDHCLEDGVWNYFTIVSKQHQRSIEYGTDDCLMDTSDDRDDGGSAPSLIFLGNTEKDRPQPYDHFRDVLSINVELLGVFQIPPSTLQSHMSLMLNNEEFSDFCIISKDSTQKIHVHRMVLSSRWPHFRNMHASGMIESTRGSIVLPEPYPVVYAFLKFLYTDSVDTKLDYSIVCEVMIMANMYLLERLKKLCASILHKHHLHIDTCVRIFQAACVSQEHGLKKLSQEFIFRHCGAVMKTDDWMLMWSQSDGSGAQRAALEEFIDGIPDEASLEVSSNQRLNSYAETAPFEPSLRKEL</sequence>
<dbReference type="InterPro" id="IPR011333">
    <property type="entry name" value="SKP1/BTB/POZ_sf"/>
</dbReference>
<proteinExistence type="predicted"/>
<dbReference type="PROSITE" id="PS50097">
    <property type="entry name" value="BTB"/>
    <property type="match status" value="1"/>
</dbReference>
<dbReference type="InterPro" id="IPR015915">
    <property type="entry name" value="Kelch-typ_b-propeller"/>
</dbReference>
<dbReference type="Pfam" id="PF00651">
    <property type="entry name" value="BTB"/>
    <property type="match status" value="1"/>
</dbReference>
<keyword evidence="2" id="KW-0677">Repeat</keyword>
<reference evidence="4" key="1">
    <citation type="journal article" date="2020" name="Fungal Divers.">
        <title>Resolving the Mortierellaceae phylogeny through synthesis of multi-gene phylogenetics and phylogenomics.</title>
        <authorList>
            <person name="Vandepol N."/>
            <person name="Liber J."/>
            <person name="Desiro A."/>
            <person name="Na H."/>
            <person name="Kennedy M."/>
            <person name="Barry K."/>
            <person name="Grigoriev I.V."/>
            <person name="Miller A.N."/>
            <person name="O'Donnell K."/>
            <person name="Stajich J.E."/>
            <person name="Bonito G."/>
        </authorList>
    </citation>
    <scope>NUCLEOTIDE SEQUENCE</scope>
    <source>
        <strain evidence="4">NVP1</strain>
    </source>
</reference>
<dbReference type="Gene3D" id="2.120.10.80">
    <property type="entry name" value="Kelch-type beta propeller"/>
    <property type="match status" value="1"/>
</dbReference>
<dbReference type="AlphaFoldDB" id="A0A9P5SS62"/>
<dbReference type="CDD" id="cd14733">
    <property type="entry name" value="BACK"/>
    <property type="match status" value="1"/>
</dbReference>
<dbReference type="EMBL" id="JAAAUY010000128">
    <property type="protein sequence ID" value="KAF9334820.1"/>
    <property type="molecule type" value="Genomic_DNA"/>
</dbReference>
<accession>A0A9P5SS62</accession>
<dbReference type="Proteomes" id="UP000696485">
    <property type="component" value="Unassembled WGS sequence"/>
</dbReference>